<dbReference type="SUPFAM" id="SSF52172">
    <property type="entry name" value="CheY-like"/>
    <property type="match status" value="1"/>
</dbReference>
<dbReference type="PROSITE" id="PS50887">
    <property type="entry name" value="GGDEF"/>
    <property type="match status" value="1"/>
</dbReference>
<organism evidence="5 6">
    <name type="scientific">Pseudoalteromonas peptidolytica F12-50-A1</name>
    <dbReference type="NCBI Taxonomy" id="1315280"/>
    <lineage>
        <taxon>Bacteria</taxon>
        <taxon>Pseudomonadati</taxon>
        <taxon>Pseudomonadota</taxon>
        <taxon>Gammaproteobacteria</taxon>
        <taxon>Alteromonadales</taxon>
        <taxon>Pseudoalteromonadaceae</taxon>
        <taxon>Pseudoalteromonas</taxon>
    </lineage>
</organism>
<dbReference type="Gene3D" id="3.30.70.270">
    <property type="match status" value="1"/>
</dbReference>
<feature type="domain" description="Response regulatory" evidence="2">
    <location>
        <begin position="2"/>
        <end position="120"/>
    </location>
</feature>
<dbReference type="InterPro" id="IPR029787">
    <property type="entry name" value="Nucleotide_cyclase"/>
</dbReference>
<dbReference type="PANTHER" id="PTHR33121:SF70">
    <property type="entry name" value="SIGNALING PROTEIN YKOW"/>
    <property type="match status" value="1"/>
</dbReference>
<evidence type="ECO:0000259" key="2">
    <source>
        <dbReference type="PROSITE" id="PS50110"/>
    </source>
</evidence>
<dbReference type="GO" id="GO:0000160">
    <property type="term" value="P:phosphorelay signal transduction system"/>
    <property type="evidence" value="ECO:0007669"/>
    <property type="project" value="InterPro"/>
</dbReference>
<dbReference type="NCBIfam" id="TIGR00254">
    <property type="entry name" value="GGDEF"/>
    <property type="match status" value="1"/>
</dbReference>
<feature type="domain" description="EAL" evidence="3">
    <location>
        <begin position="313"/>
        <end position="566"/>
    </location>
</feature>
<dbReference type="GO" id="GO:0071111">
    <property type="term" value="F:cyclic-guanylate-specific phosphodiesterase activity"/>
    <property type="evidence" value="ECO:0007669"/>
    <property type="project" value="InterPro"/>
</dbReference>
<dbReference type="RefSeq" id="WP_147390670.1">
    <property type="nucleotide sequence ID" value="NZ_AQHF01000034.1"/>
</dbReference>
<feature type="domain" description="GGDEF" evidence="4">
    <location>
        <begin position="171"/>
        <end position="304"/>
    </location>
</feature>
<dbReference type="CDD" id="cd01949">
    <property type="entry name" value="GGDEF"/>
    <property type="match status" value="1"/>
</dbReference>
<dbReference type="CDD" id="cd01948">
    <property type="entry name" value="EAL"/>
    <property type="match status" value="1"/>
</dbReference>
<dbReference type="InterPro" id="IPR001789">
    <property type="entry name" value="Sig_transdc_resp-reg_receiver"/>
</dbReference>
<reference evidence="5 6" key="1">
    <citation type="submission" date="2015-06" db="EMBL/GenBank/DDBJ databases">
        <title>Genome sequence of Pseudoalteromonas peptidolytica.</title>
        <authorList>
            <person name="Xie B.-B."/>
            <person name="Rong J.-C."/>
            <person name="Qin Q.-L."/>
            <person name="Zhang Y.-Z."/>
        </authorList>
    </citation>
    <scope>NUCLEOTIDE SEQUENCE [LARGE SCALE GENOMIC DNA]</scope>
    <source>
        <strain evidence="5 6">F12-50-A1</strain>
    </source>
</reference>
<dbReference type="InterPro" id="IPR011006">
    <property type="entry name" value="CheY-like_superfamily"/>
</dbReference>
<gene>
    <name evidence="5" type="ORF">PPEP_b0818</name>
</gene>
<dbReference type="AlphaFoldDB" id="A0A8I0MZT7"/>
<dbReference type="SMART" id="SM00052">
    <property type="entry name" value="EAL"/>
    <property type="match status" value="1"/>
</dbReference>
<proteinExistence type="predicted"/>
<evidence type="ECO:0000259" key="3">
    <source>
        <dbReference type="PROSITE" id="PS50883"/>
    </source>
</evidence>
<evidence type="ECO:0000256" key="1">
    <source>
        <dbReference type="PROSITE-ProRule" id="PRU00169"/>
    </source>
</evidence>
<dbReference type="PANTHER" id="PTHR33121">
    <property type="entry name" value="CYCLIC DI-GMP PHOSPHODIESTERASE PDEF"/>
    <property type="match status" value="1"/>
</dbReference>
<dbReference type="Gene3D" id="3.20.20.450">
    <property type="entry name" value="EAL domain"/>
    <property type="match status" value="1"/>
</dbReference>
<protein>
    <recommendedName>
        <fullName evidence="7">GGDEF domain-containing response regulator</fullName>
    </recommendedName>
</protein>
<dbReference type="InterPro" id="IPR000160">
    <property type="entry name" value="GGDEF_dom"/>
</dbReference>
<sequence>MNILLVDDDIVDRKMIRRSLIKGGIEHQLTEVESVEEGIIALEQLSFDLLLLDYNMPAKNGLDLLIELKRINHIRDLTIVMISNAQSDELVLKCLDLGVQDFLLKEEVTASILSRSIIQARKRFELESQLHNSYLQVKEMAELDALTGLYNRYYFEETCQRLMQAGKSRYSCAGVLIVDIVDFKKINDRFGHEAADQLLVELGASFNRHTKPEDIVSRFGGDEFACLLVSCDNPLQIKIEAEKLIKLLSRTYSIMSKDIRCQVRMGLALYPLNGKRADDLIRFADIALFRSKSAKSSAACIFEDNMQTEFQMKYNVEQDLRGAIDKQELELAFQPIVDIRQGKVVSLEALIRWPTAKFTSSPQEFILVAEESWLIEPLGKWIIEHAIYTLKQINSKFGYPIRLAINLSPLQLVDISLPAFINDCLERANMEGGLFTFELIETALLNDSERVMTSLNRIKDIGCKLALDDFGTGYSSISHLLNYPIDIVKVDKSLTDRIEADEMGERVFFGLINMLKSLQLSIVVEGVERYQQYYACKEANVDKVQSYYFSSPVSESSVINTIRAINKDLAREVDARR</sequence>
<dbReference type="SUPFAM" id="SSF55073">
    <property type="entry name" value="Nucleotide cyclase"/>
    <property type="match status" value="1"/>
</dbReference>
<dbReference type="InterPro" id="IPR001633">
    <property type="entry name" value="EAL_dom"/>
</dbReference>
<keyword evidence="1" id="KW-0597">Phosphoprotein</keyword>
<dbReference type="InterPro" id="IPR035919">
    <property type="entry name" value="EAL_sf"/>
</dbReference>
<evidence type="ECO:0000313" key="6">
    <source>
        <dbReference type="Proteomes" id="UP000660708"/>
    </source>
</evidence>
<dbReference type="Pfam" id="PF00563">
    <property type="entry name" value="EAL"/>
    <property type="match status" value="1"/>
</dbReference>
<dbReference type="PROSITE" id="PS50110">
    <property type="entry name" value="RESPONSE_REGULATORY"/>
    <property type="match status" value="1"/>
</dbReference>
<dbReference type="PROSITE" id="PS50883">
    <property type="entry name" value="EAL"/>
    <property type="match status" value="1"/>
</dbReference>
<keyword evidence="6" id="KW-1185">Reference proteome</keyword>
<dbReference type="Pfam" id="PF00990">
    <property type="entry name" value="GGDEF"/>
    <property type="match status" value="1"/>
</dbReference>
<evidence type="ECO:0000313" key="5">
    <source>
        <dbReference type="EMBL" id="MBE0348950.1"/>
    </source>
</evidence>
<dbReference type="CDD" id="cd00156">
    <property type="entry name" value="REC"/>
    <property type="match status" value="1"/>
</dbReference>
<evidence type="ECO:0000259" key="4">
    <source>
        <dbReference type="PROSITE" id="PS50887"/>
    </source>
</evidence>
<dbReference type="Gene3D" id="3.40.50.2300">
    <property type="match status" value="1"/>
</dbReference>
<comment type="caution">
    <text evidence="5">The sequence shown here is derived from an EMBL/GenBank/DDBJ whole genome shotgun (WGS) entry which is preliminary data.</text>
</comment>
<dbReference type="SMART" id="SM00267">
    <property type="entry name" value="GGDEF"/>
    <property type="match status" value="1"/>
</dbReference>
<dbReference type="InterPro" id="IPR043128">
    <property type="entry name" value="Rev_trsase/Diguanyl_cyclase"/>
</dbReference>
<dbReference type="Proteomes" id="UP000660708">
    <property type="component" value="Unassembled WGS sequence"/>
</dbReference>
<evidence type="ECO:0008006" key="7">
    <source>
        <dbReference type="Google" id="ProtNLM"/>
    </source>
</evidence>
<dbReference type="Pfam" id="PF00072">
    <property type="entry name" value="Response_reg"/>
    <property type="match status" value="1"/>
</dbReference>
<dbReference type="InterPro" id="IPR050706">
    <property type="entry name" value="Cyclic-di-GMP_PDE-like"/>
</dbReference>
<dbReference type="SUPFAM" id="SSF141868">
    <property type="entry name" value="EAL domain-like"/>
    <property type="match status" value="1"/>
</dbReference>
<feature type="modified residue" description="4-aspartylphosphate" evidence="1">
    <location>
        <position position="53"/>
    </location>
</feature>
<accession>A0A8I0MZT7</accession>
<name>A0A8I0MZT7_9GAMM</name>
<dbReference type="EMBL" id="AQHF01000034">
    <property type="protein sequence ID" value="MBE0348950.1"/>
    <property type="molecule type" value="Genomic_DNA"/>
</dbReference>
<dbReference type="SMART" id="SM00448">
    <property type="entry name" value="REC"/>
    <property type="match status" value="1"/>
</dbReference>